<evidence type="ECO:0000313" key="1">
    <source>
        <dbReference type="EMBL" id="ABX49412.1"/>
    </source>
</evidence>
<dbReference type="HOGENOM" id="CLU_2221418_0_0_6"/>
<evidence type="ECO:0000313" key="2">
    <source>
        <dbReference type="Proteomes" id="UP000000770"/>
    </source>
</evidence>
<gene>
    <name evidence="1" type="ordered locus">Sbal195_2244</name>
</gene>
<dbReference type="Proteomes" id="UP000000770">
    <property type="component" value="Chromosome"/>
</dbReference>
<accession>A9L1Z4</accession>
<sequence length="97" mass="11238">MLSRSFECGEAQEYLKERLGEGGYNKCNRWDTLTTRGGFTPQKCDFCVGEDGVNKNIYYSEQEALLYSDVTLKEEGIRLRVYKCPHGFGWHRTKKLS</sequence>
<dbReference type="AlphaFoldDB" id="A9L1Z4"/>
<reference evidence="1 2" key="1">
    <citation type="submission" date="2007-11" db="EMBL/GenBank/DDBJ databases">
        <title>Complete sequence of chromosome of Shewanella baltica OS195.</title>
        <authorList>
            <consortium name="US DOE Joint Genome Institute"/>
            <person name="Copeland A."/>
            <person name="Lucas S."/>
            <person name="Lapidus A."/>
            <person name="Barry K."/>
            <person name="Glavina del Rio T."/>
            <person name="Dalin E."/>
            <person name="Tice H."/>
            <person name="Pitluck S."/>
            <person name="Chain P."/>
            <person name="Malfatti S."/>
            <person name="Shin M."/>
            <person name="Vergez L."/>
            <person name="Schmutz J."/>
            <person name="Larimer F."/>
            <person name="Land M."/>
            <person name="Hauser L."/>
            <person name="Kyrpides N."/>
            <person name="Kim E."/>
            <person name="Brettar I."/>
            <person name="Rodrigues J."/>
            <person name="Konstantinidis K."/>
            <person name="Klappenbach J."/>
            <person name="Hofle M."/>
            <person name="Tiedje J."/>
            <person name="Richardson P."/>
        </authorList>
    </citation>
    <scope>NUCLEOTIDE SEQUENCE [LARGE SCALE GENOMIC DNA]</scope>
    <source>
        <strain evidence="1 2">OS195</strain>
    </source>
</reference>
<protein>
    <submittedName>
        <fullName evidence="1">Uncharacterized protein</fullName>
    </submittedName>
</protein>
<proteinExistence type="predicted"/>
<dbReference type="EMBL" id="CP000891">
    <property type="protein sequence ID" value="ABX49412.1"/>
    <property type="molecule type" value="Genomic_DNA"/>
</dbReference>
<organism evidence="1 2">
    <name type="scientific">Shewanella baltica (strain OS195)</name>
    <dbReference type="NCBI Taxonomy" id="399599"/>
    <lineage>
        <taxon>Bacteria</taxon>
        <taxon>Pseudomonadati</taxon>
        <taxon>Pseudomonadota</taxon>
        <taxon>Gammaproteobacteria</taxon>
        <taxon>Alteromonadales</taxon>
        <taxon>Shewanellaceae</taxon>
        <taxon>Shewanella</taxon>
    </lineage>
</organism>
<name>A9L1Z4_SHEB9</name>
<dbReference type="KEGG" id="sbn:Sbal195_2244"/>